<proteinExistence type="predicted"/>
<gene>
    <name evidence="2" type="ORF">AWC31_34450</name>
</gene>
<dbReference type="Pfam" id="PF05114">
    <property type="entry name" value="MbnB_TglH_ChrH"/>
    <property type="match status" value="1"/>
</dbReference>
<feature type="region of interest" description="Disordered" evidence="1">
    <location>
        <begin position="410"/>
        <end position="431"/>
    </location>
</feature>
<dbReference type="PANTHER" id="PTHR42194">
    <property type="entry name" value="UPF0276 PROTEIN HI_1600"/>
    <property type="match status" value="1"/>
</dbReference>
<evidence type="ECO:0000313" key="2">
    <source>
        <dbReference type="EMBL" id="ORX11764.1"/>
    </source>
</evidence>
<sequence>MSRPGLGVGVIATTGLDLVWDDIAHLIDVVEVEPQTMWHPRDGNGWDVNEPAFKWVESRGRPTLVHGVGFPVGGCEAPDPQGLALTAACAKRLGAPHWSEHLSFNRVRHAGRDLDAGFLLPPAQTSAGIDAAVEHIRGYQSCSERPFLIETGVNYLRPRPGEIPDGVFIAQIAERADCGILLDLHNLLTNQRNGRQTVDEVLAALPLDRVLEIHVAGGVELDGYYLDAHIGGPDLELLTILSHVVGQLPQLRAVVFEAVPSSMVMLGAAGLRAVLEALHRACAGTVESPPYRRVRQPYAHNGFRDTHGLAATRDWERRLAAYTARAAADPPTDDPGMRLLRSLADRARLGQLTLACPDLLRALITTHGMADAEKLLESYLDVSSPQRWAIDEGRQFADWLESAQPGTSMRWVPRTANSRMASSDGEPGSGV</sequence>
<protein>
    <recommendedName>
        <fullName evidence="4">DUF692 domain-containing protein</fullName>
    </recommendedName>
</protein>
<dbReference type="OrthoDB" id="9796461at2"/>
<evidence type="ECO:0008006" key="4">
    <source>
        <dbReference type="Google" id="ProtNLM"/>
    </source>
</evidence>
<evidence type="ECO:0000313" key="3">
    <source>
        <dbReference type="Proteomes" id="UP000193964"/>
    </source>
</evidence>
<name>A0A1X2F001_9MYCO</name>
<accession>A0A1X2F001</accession>
<organism evidence="2 3">
    <name type="scientific">Mycolicibacterium wolinskyi</name>
    <dbReference type="NCBI Taxonomy" id="59750"/>
    <lineage>
        <taxon>Bacteria</taxon>
        <taxon>Bacillati</taxon>
        <taxon>Actinomycetota</taxon>
        <taxon>Actinomycetes</taxon>
        <taxon>Mycobacteriales</taxon>
        <taxon>Mycobacteriaceae</taxon>
        <taxon>Mycolicibacterium</taxon>
    </lineage>
</organism>
<dbReference type="EMBL" id="LQQA01000030">
    <property type="protein sequence ID" value="ORX11764.1"/>
    <property type="molecule type" value="Genomic_DNA"/>
</dbReference>
<dbReference type="PANTHER" id="PTHR42194:SF1">
    <property type="entry name" value="UPF0276 PROTEIN HI_1600"/>
    <property type="match status" value="1"/>
</dbReference>
<dbReference type="Gene3D" id="3.20.20.150">
    <property type="entry name" value="Divalent-metal-dependent TIM barrel enzymes"/>
    <property type="match status" value="1"/>
</dbReference>
<evidence type="ECO:0000256" key="1">
    <source>
        <dbReference type="SAM" id="MobiDB-lite"/>
    </source>
</evidence>
<dbReference type="Proteomes" id="UP000193964">
    <property type="component" value="Unassembled WGS sequence"/>
</dbReference>
<comment type="caution">
    <text evidence="2">The sequence shown here is derived from an EMBL/GenBank/DDBJ whole genome shotgun (WGS) entry which is preliminary data.</text>
</comment>
<dbReference type="InterPro" id="IPR007801">
    <property type="entry name" value="MbnB/TglH/ChrH"/>
</dbReference>
<dbReference type="AlphaFoldDB" id="A0A1X2F001"/>
<dbReference type="RefSeq" id="WP_085146752.1">
    <property type="nucleotide sequence ID" value="NZ_JACKUA010000032.1"/>
</dbReference>
<reference evidence="2 3" key="1">
    <citation type="submission" date="2016-01" db="EMBL/GenBank/DDBJ databases">
        <title>The new phylogeny of the genus Mycobacterium.</title>
        <authorList>
            <person name="Tarcisio F."/>
            <person name="Conor M."/>
            <person name="Antonella G."/>
            <person name="Elisabetta G."/>
            <person name="Giulia F.S."/>
            <person name="Sara T."/>
            <person name="Anna F."/>
            <person name="Clotilde B."/>
            <person name="Roberto B."/>
            <person name="Veronica D.S."/>
            <person name="Fabio R."/>
            <person name="Monica P."/>
            <person name="Olivier J."/>
            <person name="Enrico T."/>
            <person name="Nicola S."/>
        </authorList>
    </citation>
    <scope>NUCLEOTIDE SEQUENCE [LARGE SCALE GENOMIC DNA]</scope>
    <source>
        <strain evidence="2 3">ATCC 700010</strain>
    </source>
</reference>